<dbReference type="RefSeq" id="WP_277578665.1">
    <property type="nucleotide sequence ID" value="NZ_JANRMI010000003.1"/>
</dbReference>
<protein>
    <submittedName>
        <fullName evidence="2">TIGR02147 family protein</fullName>
    </submittedName>
</protein>
<organism evidence="2 3">
    <name type="scientific">Bdellovibrio svalbardensis</name>
    <dbReference type="NCBI Taxonomy" id="2972972"/>
    <lineage>
        <taxon>Bacteria</taxon>
        <taxon>Pseudomonadati</taxon>
        <taxon>Bdellovibrionota</taxon>
        <taxon>Bdellovibrionia</taxon>
        <taxon>Bdellovibrionales</taxon>
        <taxon>Pseudobdellovibrionaceae</taxon>
        <taxon>Bdellovibrio</taxon>
    </lineage>
</organism>
<gene>
    <name evidence="2" type="ORF">NWE73_12490</name>
</gene>
<dbReference type="Proteomes" id="UP001152321">
    <property type="component" value="Unassembled WGS sequence"/>
</dbReference>
<dbReference type="EMBL" id="JANRMI010000003">
    <property type="protein sequence ID" value="MDG0817190.1"/>
    <property type="molecule type" value="Genomic_DNA"/>
</dbReference>
<reference evidence="2" key="1">
    <citation type="submission" date="2022-08" db="EMBL/GenBank/DDBJ databases">
        <title>Novel Bdellovibrio Species Isolated from Svalbard: Designation Bdellovibrio svalbardensis.</title>
        <authorList>
            <person name="Mitchell R.J."/>
            <person name="Choi S.Y."/>
        </authorList>
    </citation>
    <scope>NUCLEOTIDE SEQUENCE</scope>
    <source>
        <strain evidence="2">PAP01</strain>
    </source>
</reference>
<comment type="caution">
    <text evidence="2">The sequence shown here is derived from an EMBL/GenBank/DDBJ whole genome shotgun (WGS) entry which is preliminary data.</text>
</comment>
<accession>A0ABT6DM86</accession>
<name>A0ABT6DM86_9BACT</name>
<evidence type="ECO:0000313" key="2">
    <source>
        <dbReference type="EMBL" id="MDG0817190.1"/>
    </source>
</evidence>
<keyword evidence="3" id="KW-1185">Reference proteome</keyword>
<evidence type="ECO:0000259" key="1">
    <source>
        <dbReference type="Pfam" id="PF14394"/>
    </source>
</evidence>
<sequence length="268" mass="30730">MKRVFGYHSYKKYLKDISEMQGRGAISKLAEAAGCDRTYLSQCLSSKVQLTPDHILGLAEYLNLSEAEEEYFLLLLLFERSASRTAQLKIKKKMEKLNQADLILSKKIAQKDDSNELTEIQKAKYYSSWKYAALHTLSSINEFQSTQTMTRKARLSEIEGLGILKDLEKAGLLSFQNGKWIHSGKNIHIPTGSSHNAQNHMNWRLKAVDSVNNKNAIHYTTLFSVSKKDWELLRTQLLAFIDRQRDTIHASGSEEMYCFCCDLFQPFD</sequence>
<dbReference type="InterPro" id="IPR025537">
    <property type="entry name" value="DUF4423"/>
</dbReference>
<dbReference type="InterPro" id="IPR011873">
    <property type="entry name" value="CHP02147"/>
</dbReference>
<dbReference type="NCBIfam" id="TIGR02147">
    <property type="entry name" value="Fsuc_second"/>
    <property type="match status" value="1"/>
</dbReference>
<dbReference type="SUPFAM" id="SSF47413">
    <property type="entry name" value="lambda repressor-like DNA-binding domains"/>
    <property type="match status" value="1"/>
</dbReference>
<evidence type="ECO:0000313" key="3">
    <source>
        <dbReference type="Proteomes" id="UP001152321"/>
    </source>
</evidence>
<proteinExistence type="predicted"/>
<dbReference type="Pfam" id="PF14394">
    <property type="entry name" value="DUF4423"/>
    <property type="match status" value="1"/>
</dbReference>
<dbReference type="InterPro" id="IPR001387">
    <property type="entry name" value="Cro/C1-type_HTH"/>
</dbReference>
<feature type="domain" description="DUF4423" evidence="1">
    <location>
        <begin position="110"/>
        <end position="264"/>
    </location>
</feature>
<dbReference type="InterPro" id="IPR010982">
    <property type="entry name" value="Lambda_DNA-bd_dom_sf"/>
</dbReference>
<dbReference type="CDD" id="cd00093">
    <property type="entry name" value="HTH_XRE"/>
    <property type="match status" value="1"/>
</dbReference>